<feature type="region of interest" description="Disordered" evidence="1">
    <location>
        <begin position="1047"/>
        <end position="1067"/>
    </location>
</feature>
<feature type="region of interest" description="Disordered" evidence="1">
    <location>
        <begin position="619"/>
        <end position="641"/>
    </location>
</feature>
<evidence type="ECO:0000313" key="3">
    <source>
        <dbReference type="Proteomes" id="UP000827092"/>
    </source>
</evidence>
<dbReference type="Gene3D" id="2.10.25.10">
    <property type="entry name" value="Laminin"/>
    <property type="match status" value="1"/>
</dbReference>
<evidence type="ECO:0000313" key="2">
    <source>
        <dbReference type="EMBL" id="KAG8186484.1"/>
    </source>
</evidence>
<accession>A0AAV6UQQ3</accession>
<feature type="compositionally biased region" description="Basic and acidic residues" evidence="1">
    <location>
        <begin position="268"/>
        <end position="284"/>
    </location>
</feature>
<dbReference type="EMBL" id="JAFNEN010000300">
    <property type="protein sequence ID" value="KAG8186484.1"/>
    <property type="molecule type" value="Genomic_DNA"/>
</dbReference>
<name>A0AAV6UQQ3_9ARAC</name>
<dbReference type="Proteomes" id="UP000827092">
    <property type="component" value="Unassembled WGS sequence"/>
</dbReference>
<feature type="compositionally biased region" description="Polar residues" evidence="1">
    <location>
        <begin position="619"/>
        <end position="629"/>
    </location>
</feature>
<dbReference type="AlphaFoldDB" id="A0AAV6UQQ3"/>
<feature type="compositionally biased region" description="Low complexity" evidence="1">
    <location>
        <begin position="925"/>
        <end position="936"/>
    </location>
</feature>
<evidence type="ECO:0000256" key="1">
    <source>
        <dbReference type="SAM" id="MobiDB-lite"/>
    </source>
</evidence>
<keyword evidence="3" id="KW-1185">Reference proteome</keyword>
<gene>
    <name evidence="2" type="ORF">JTE90_009239</name>
</gene>
<sequence length="1138" mass="129682">MFSLYDGKIHLIGKPPTSLNFQVNEPNNRASEDNLNQRNVVPEFPVEQNQELYGEIHVADYYNAELDDSDGQETQTDEEQDPDLSFHKKSFRSQILTGIKAPDIDRSFRVYEENPIHQDGQSIRTRNDFGEQILDSNSPKTRIFDDQNHSNLNFLKDSNDQNSMKFTRKFYDRPRSFYGNNVARHQGIGRNMIKKSLKQNPESMKYLPNSYKKRYKNSNKRNPVSQSFLVQSDVDNFFRSLSQTVNGGDYEVEEDEVPKTSSSFQEHFSSKDPKIKREEPEDKVSQGMKIGINKMLESNDSNLCSDCKDIEAKNAELKAELQREETAGELMPAYACDDWFPNNRTCWLNRNVGSTVTFVLRLAEGSKNIPIQWRKEFHVLSSKKRTIFPIDSGKVPWNMVVAKKGHEFRLSPVTESDIDSNSFSAVVISMNTKSVSGQAHHKVNFRIRVHPIEQGFLYPGEPVTLNIRRTVTLPQEAVRFRWYRESEDSDEFSNSLPSNMRKKGKDGETLVMSELRPRHSGVIACSVFTNLGIFATKQRFLINVSGSDPSRFTSSSVLAHKKRKRGIEENGMEYMQRMASQVVPEWYYERNFGQAVQKEEPQDWRSNLGQNPKYYTNIKNQAPQRNFGQAVQKEEPQDWRSNLGQNPKYYTNIKNQAPQSYGSSGFEAPEVIEEHPVSSYQYIPNESQQSAYYNSKKKADSDRQLNYQWGTQQAAAYWGDNNQGTSVEQQAQDLPQLTYSAVDSNNFQESNQQPVYESNPQNILFQSNQHFSGYSRPVIYDENVPFVSHENKKVETVETKSQFGNDQQSKPGYKIEDIYPGYNLPQYVPKPSHDIFTAGVQNGKSDSKVDTKYEETNSNVGKNILLNSDILNTNIGQSSISNKKIENSNFRSQPKVVEVIRTEEHIRPKAKIVSQQKQVSKIGTNSDQSRSRNNQNVQIEKTDLTKNLYVPPTDFNKKTTIQEHKISSNLGNGNSKVPTPEINSNNRLYYPNHPNKKVATNNLRGNQGLNMNIAIGRKSPNTNVAEVLTKLPQSTEKLTGQTNNLKVNTGQETRPANRQQQASVIGQNNGRTRLLKIQETRLETQVSASTVDDTISKFFASCTSNLHCAPAAYCIKGSGFCRCKDGYRGNGFFCWGID</sequence>
<organism evidence="2 3">
    <name type="scientific">Oedothorax gibbosus</name>
    <dbReference type="NCBI Taxonomy" id="931172"/>
    <lineage>
        <taxon>Eukaryota</taxon>
        <taxon>Metazoa</taxon>
        <taxon>Ecdysozoa</taxon>
        <taxon>Arthropoda</taxon>
        <taxon>Chelicerata</taxon>
        <taxon>Arachnida</taxon>
        <taxon>Araneae</taxon>
        <taxon>Araneomorphae</taxon>
        <taxon>Entelegynae</taxon>
        <taxon>Araneoidea</taxon>
        <taxon>Linyphiidae</taxon>
        <taxon>Erigoninae</taxon>
        <taxon>Oedothorax</taxon>
    </lineage>
</organism>
<feature type="region of interest" description="Disordered" evidence="1">
    <location>
        <begin position="914"/>
        <end position="938"/>
    </location>
</feature>
<reference evidence="2 3" key="1">
    <citation type="journal article" date="2022" name="Nat. Ecol. Evol.">
        <title>A masculinizing supergene underlies an exaggerated male reproductive morph in a spider.</title>
        <authorList>
            <person name="Hendrickx F."/>
            <person name="De Corte Z."/>
            <person name="Sonet G."/>
            <person name="Van Belleghem S.M."/>
            <person name="Kostlbacher S."/>
            <person name="Vangestel C."/>
        </authorList>
    </citation>
    <scope>NUCLEOTIDE SEQUENCE [LARGE SCALE GENOMIC DNA]</scope>
    <source>
        <strain evidence="2">W744_W776</strain>
    </source>
</reference>
<feature type="region of interest" description="Disordered" evidence="1">
    <location>
        <begin position="251"/>
        <end position="284"/>
    </location>
</feature>
<evidence type="ECO:0008006" key="4">
    <source>
        <dbReference type="Google" id="ProtNLM"/>
    </source>
</evidence>
<feature type="compositionally biased region" description="Polar residues" evidence="1">
    <location>
        <begin position="914"/>
        <end position="924"/>
    </location>
</feature>
<proteinExistence type="predicted"/>
<protein>
    <recommendedName>
        <fullName evidence="4">EGF-like domain-containing protein</fullName>
    </recommendedName>
</protein>
<comment type="caution">
    <text evidence="2">The sequence shown here is derived from an EMBL/GenBank/DDBJ whole genome shotgun (WGS) entry which is preliminary data.</text>
</comment>